<keyword evidence="2" id="KW-1185">Reference proteome</keyword>
<dbReference type="Proteomes" id="UP000314294">
    <property type="component" value="Unassembled WGS sequence"/>
</dbReference>
<organism evidence="1 2">
    <name type="scientific">Liparis tanakae</name>
    <name type="common">Tanaka's snailfish</name>
    <dbReference type="NCBI Taxonomy" id="230148"/>
    <lineage>
        <taxon>Eukaryota</taxon>
        <taxon>Metazoa</taxon>
        <taxon>Chordata</taxon>
        <taxon>Craniata</taxon>
        <taxon>Vertebrata</taxon>
        <taxon>Euteleostomi</taxon>
        <taxon>Actinopterygii</taxon>
        <taxon>Neopterygii</taxon>
        <taxon>Teleostei</taxon>
        <taxon>Neoteleostei</taxon>
        <taxon>Acanthomorphata</taxon>
        <taxon>Eupercaria</taxon>
        <taxon>Perciformes</taxon>
        <taxon>Cottioidei</taxon>
        <taxon>Cottales</taxon>
        <taxon>Liparidae</taxon>
        <taxon>Liparis</taxon>
    </lineage>
</organism>
<gene>
    <name evidence="1" type="ORF">EYF80_017696</name>
</gene>
<sequence length="135" mass="14532">MRMNPEVAEFLCTGPLSLKKAWCSTAHFHRCLQALGWSILKTKVCSCSLPWGGDRSMSDPGGQAARLVVNFSLGWHLTSDRKKGGREALTAEEQRLTPLSGSALPSYGNKPCELHASAISFPRPSPKATPLPAAV</sequence>
<comment type="caution">
    <text evidence="1">The sequence shown here is derived from an EMBL/GenBank/DDBJ whole genome shotgun (WGS) entry which is preliminary data.</text>
</comment>
<evidence type="ECO:0000313" key="2">
    <source>
        <dbReference type="Proteomes" id="UP000314294"/>
    </source>
</evidence>
<proteinExistence type="predicted"/>
<dbReference type="AlphaFoldDB" id="A0A4Z2I209"/>
<reference evidence="1 2" key="1">
    <citation type="submission" date="2019-03" db="EMBL/GenBank/DDBJ databases">
        <title>First draft genome of Liparis tanakae, snailfish: a comprehensive survey of snailfish specific genes.</title>
        <authorList>
            <person name="Kim W."/>
            <person name="Song I."/>
            <person name="Jeong J.-H."/>
            <person name="Kim D."/>
            <person name="Kim S."/>
            <person name="Ryu S."/>
            <person name="Song J.Y."/>
            <person name="Lee S.K."/>
        </authorList>
    </citation>
    <scope>NUCLEOTIDE SEQUENCE [LARGE SCALE GENOMIC DNA]</scope>
    <source>
        <tissue evidence="1">Muscle</tissue>
    </source>
</reference>
<evidence type="ECO:0000313" key="1">
    <source>
        <dbReference type="EMBL" id="TNN72119.1"/>
    </source>
</evidence>
<protein>
    <submittedName>
        <fullName evidence="1">Uncharacterized protein</fullName>
    </submittedName>
</protein>
<dbReference type="EMBL" id="SRLO01000142">
    <property type="protein sequence ID" value="TNN72119.1"/>
    <property type="molecule type" value="Genomic_DNA"/>
</dbReference>
<name>A0A4Z2I209_9TELE</name>
<accession>A0A4Z2I209</accession>